<gene>
    <name evidence="1" type="primary">46</name>
    <name evidence="1" type="ORF">SEA_JUMBO_46</name>
</gene>
<dbReference type="RefSeq" id="YP_009291011.1">
    <property type="nucleotide sequence ID" value="NC_031109.1"/>
</dbReference>
<proteinExistence type="predicted"/>
<dbReference type="EMBL" id="KX557281">
    <property type="protein sequence ID" value="AOE44556.1"/>
    <property type="molecule type" value="Genomic_DNA"/>
</dbReference>
<name>A0A1B3B0Q2_9CAUD</name>
<organism evidence="1 2">
    <name type="scientific">Gordonia phage Jumbo</name>
    <dbReference type="NCBI Taxonomy" id="1887650"/>
    <lineage>
        <taxon>Viruses</taxon>
        <taxon>Duplodnaviria</taxon>
        <taxon>Heunggongvirae</taxon>
        <taxon>Uroviricota</taxon>
        <taxon>Caudoviricetes</taxon>
        <taxon>Gorjumvirus</taxon>
        <taxon>Gorjumvirus jumbo</taxon>
    </lineage>
</organism>
<evidence type="ECO:0000313" key="1">
    <source>
        <dbReference type="EMBL" id="AOE44556.1"/>
    </source>
</evidence>
<reference evidence="2" key="1">
    <citation type="submission" date="2016-07" db="EMBL/GenBank/DDBJ databases">
        <authorList>
            <person name="Florea S."/>
            <person name="Webb J.S."/>
            <person name="Jaromczyk J."/>
            <person name="Schardl C.L."/>
        </authorList>
    </citation>
    <scope>NUCLEOTIDE SEQUENCE [LARGE SCALE GENOMIC DNA]</scope>
</reference>
<evidence type="ECO:0000313" key="2">
    <source>
        <dbReference type="Proteomes" id="UP000203357"/>
    </source>
</evidence>
<dbReference type="KEGG" id="vg:29067938"/>
<dbReference type="Proteomes" id="UP000203357">
    <property type="component" value="Segment"/>
</dbReference>
<accession>A0A1B3B0Q2</accession>
<protein>
    <submittedName>
        <fullName evidence="1">Uncharacterized protein</fullName>
    </submittedName>
</protein>
<sequence>MAYGTMSLEFHGQGVTLTVETVDSIGATQDDFKEFAKAMRDKMESAIESLGFLAGVRE</sequence>
<dbReference type="GeneID" id="29067938"/>
<keyword evidence="2" id="KW-1185">Reference proteome</keyword>